<dbReference type="Proteomes" id="UP000190023">
    <property type="component" value="Unassembled WGS sequence"/>
</dbReference>
<evidence type="ECO:0000313" key="1">
    <source>
        <dbReference type="EMBL" id="OOS02976.1"/>
    </source>
</evidence>
<organism evidence="1 2">
    <name type="scientific">[Haemophilus] felis</name>
    <dbReference type="NCBI Taxonomy" id="123822"/>
    <lineage>
        <taxon>Bacteria</taxon>
        <taxon>Pseudomonadati</taxon>
        <taxon>Pseudomonadota</taxon>
        <taxon>Gammaproteobacteria</taxon>
        <taxon>Pasteurellales</taxon>
        <taxon>Pasteurellaceae</taxon>
    </lineage>
</organism>
<dbReference type="PIRSF" id="PIRSF008159">
    <property type="entry name" value="UCP008159_ABC"/>
    <property type="match status" value="1"/>
</dbReference>
<name>A0A1T0AYW8_9PAST</name>
<proteinExistence type="predicted"/>
<protein>
    <submittedName>
        <fullName evidence="1">ABC transporter</fullName>
    </submittedName>
</protein>
<dbReference type="Pfam" id="PF06226">
    <property type="entry name" value="DUF1007"/>
    <property type="match status" value="1"/>
</dbReference>
<dbReference type="InterPro" id="IPR016537">
    <property type="entry name" value="UCP008159_ABC"/>
</dbReference>
<dbReference type="STRING" id="123822.B0188_07090"/>
<keyword evidence="2" id="KW-1185">Reference proteome</keyword>
<dbReference type="AlphaFoldDB" id="A0A1T0AYW8"/>
<sequence length="229" mass="26351">MSFVNLCKDSVKVISVCKYIKLIIFVLISVSNNLFAHPHAFIEMKAKPLVEENKLVGFSMLWTLDEMSSAPILYDMQQAKRNPQRLQQLAGEAMGNIVSEHYFSSLFDRDGKPVKYSAKPKNYGMKAEGNSVSYYFDFMLSKPRELSYQEFTLSTYDPTYYVAMYYDQEQKNKTSVDFSSLPKNCRGEILEPNVDEKIRLYASKLDQSQRNEDDSLGVIFAQKVKLICD</sequence>
<accession>A0A1T0AYW8</accession>
<reference evidence="1 2" key="1">
    <citation type="submission" date="2017-02" db="EMBL/GenBank/DDBJ databases">
        <title>Draft genome sequence of Haemophilus felis CCUG 31170 type strain.</title>
        <authorList>
            <person name="Engstrom-Jakobsson H."/>
            <person name="Salva-Serra F."/>
            <person name="Thorell K."/>
            <person name="Gonzales-Siles L."/>
            <person name="Karlsson R."/>
            <person name="Boulund F."/>
            <person name="Engstrand L."/>
            <person name="Kristiansson E."/>
            <person name="Moore E."/>
        </authorList>
    </citation>
    <scope>NUCLEOTIDE SEQUENCE [LARGE SCALE GENOMIC DNA]</scope>
    <source>
        <strain evidence="1 2">CCUG 31170</strain>
    </source>
</reference>
<comment type="caution">
    <text evidence="1">The sequence shown here is derived from an EMBL/GenBank/DDBJ whole genome shotgun (WGS) entry which is preliminary data.</text>
</comment>
<dbReference type="InterPro" id="IPR010412">
    <property type="entry name" value="DUF1007"/>
</dbReference>
<gene>
    <name evidence="1" type="ORF">B0188_07090</name>
</gene>
<dbReference type="EMBL" id="MUYB01000028">
    <property type="protein sequence ID" value="OOS02976.1"/>
    <property type="molecule type" value="Genomic_DNA"/>
</dbReference>
<evidence type="ECO:0000313" key="2">
    <source>
        <dbReference type="Proteomes" id="UP000190023"/>
    </source>
</evidence>